<reference evidence="3" key="1">
    <citation type="submission" date="2022-01" db="EMBL/GenBank/DDBJ databases">
        <title>Novel species in genus Dyadobacter.</title>
        <authorList>
            <person name="Ma C."/>
        </authorList>
    </citation>
    <scope>NUCLEOTIDE SEQUENCE</scope>
    <source>
        <strain evidence="3">CY357</strain>
    </source>
</reference>
<keyword evidence="2 3" id="KW-0808">Transferase</keyword>
<dbReference type="GO" id="GO:0004373">
    <property type="term" value="F:alpha-1,4-glucan glucosyltransferase (UDP-glucose donor) activity"/>
    <property type="evidence" value="ECO:0007669"/>
    <property type="project" value="InterPro"/>
</dbReference>
<dbReference type="InterPro" id="IPR008631">
    <property type="entry name" value="Glycogen_synth"/>
</dbReference>
<sequence length="604" mass="69468">MKPNTLLFEIAWEVCNQIGGIYTYVKSKAPTMTDTYGDKYFLVGPYFHEKAKLDFRPIRELDNSPLSRAILYIRSLGYEIHLGYWLLEEVRPKVILINPIIPAKALNEVKTALWQHQEISALESNALLDQVLGFGEVSRLFFTKLIEETDINQDIIAHFHEWMSAAALAELARRQVRIATVFTTHATSLGRYLASNEDQYFCKIPTYNWQQKAREYGIEAQAQLERNAAKYANVLVTNSESTAAECEVFLGRKPDSIVHSGIHRKPGVGHEVFEWHLQNRQKIDAFVKALFSPSYQLRSDKTLYFFTSGRYEFYNKGFDVTLQAIARLNEELLRRKSETNVVLFIISKQPFHNIKPDVLEARQRFQELQRICKMISAKLGPRIYANVTGAEGRKLPDLNQLIDDDLQMTWRQALANFKRKSLPPTTTHHLTGQDDILAFCQQAGLTNKEADNVKVIYHPDFIERVTSLFSMEYLEFVRGCHLGVFPSLYEPWGCAPMETVLHGTPVVTSDVSGFGHFARQAAEMEGNNEVKVVKRREQSSEQAVIQLTEIFLEFIEDFESHQYIPRATLPKSVLDSLCWSELQKRYEENYKLALLRYQPVAGLY</sequence>
<evidence type="ECO:0000313" key="3">
    <source>
        <dbReference type="EMBL" id="MCF2497466.1"/>
    </source>
</evidence>
<dbReference type="PANTHER" id="PTHR10176:SF3">
    <property type="entry name" value="GLYCOGEN [STARCH] SYNTHASE"/>
    <property type="match status" value="1"/>
</dbReference>
<gene>
    <name evidence="3" type="ORF">L0661_04060</name>
</gene>
<dbReference type="Pfam" id="PF05693">
    <property type="entry name" value="Glycogen_syn"/>
    <property type="match status" value="1"/>
</dbReference>
<dbReference type="Gene3D" id="6.10.260.10">
    <property type="match status" value="1"/>
</dbReference>
<dbReference type="GO" id="GO:0005737">
    <property type="term" value="C:cytoplasm"/>
    <property type="evidence" value="ECO:0007669"/>
    <property type="project" value="TreeGrafter"/>
</dbReference>
<evidence type="ECO:0000256" key="2">
    <source>
        <dbReference type="ARBA" id="ARBA00022679"/>
    </source>
</evidence>
<dbReference type="EMBL" id="JAKFFV010000003">
    <property type="protein sequence ID" value="MCF2497466.1"/>
    <property type="molecule type" value="Genomic_DNA"/>
</dbReference>
<dbReference type="PANTHER" id="PTHR10176">
    <property type="entry name" value="GLYCOGEN SYNTHASE"/>
    <property type="match status" value="1"/>
</dbReference>
<proteinExistence type="predicted"/>
<dbReference type="Gene3D" id="3.40.50.2000">
    <property type="entry name" value="Glycogen Phosphorylase B"/>
    <property type="match status" value="2"/>
</dbReference>
<dbReference type="EC" id="2.4.-.-" evidence="3"/>
<name>A0A9X1QA86_9BACT</name>
<dbReference type="Proteomes" id="UP001139411">
    <property type="component" value="Unassembled WGS sequence"/>
</dbReference>
<dbReference type="SUPFAM" id="SSF53756">
    <property type="entry name" value="UDP-Glycosyltransferase/glycogen phosphorylase"/>
    <property type="match status" value="1"/>
</dbReference>
<organism evidence="3 4">
    <name type="scientific">Dyadobacter chenhuakuii</name>
    <dbReference type="NCBI Taxonomy" id="2909339"/>
    <lineage>
        <taxon>Bacteria</taxon>
        <taxon>Pseudomonadati</taxon>
        <taxon>Bacteroidota</taxon>
        <taxon>Cytophagia</taxon>
        <taxon>Cytophagales</taxon>
        <taxon>Spirosomataceae</taxon>
        <taxon>Dyadobacter</taxon>
    </lineage>
</organism>
<accession>A0A9X1QA86</accession>
<protein>
    <submittedName>
        <fullName evidence="3">Glycosyltransferase</fullName>
        <ecNumber evidence="3">2.4.-.-</ecNumber>
    </submittedName>
</protein>
<dbReference type="RefSeq" id="WP_235176917.1">
    <property type="nucleotide sequence ID" value="NZ_JAKFFV010000003.1"/>
</dbReference>
<dbReference type="AlphaFoldDB" id="A0A9X1QA86"/>
<keyword evidence="1 3" id="KW-0328">Glycosyltransferase</keyword>
<dbReference type="GO" id="GO:0005978">
    <property type="term" value="P:glycogen biosynthetic process"/>
    <property type="evidence" value="ECO:0007669"/>
    <property type="project" value="InterPro"/>
</dbReference>
<evidence type="ECO:0000313" key="4">
    <source>
        <dbReference type="Proteomes" id="UP001139411"/>
    </source>
</evidence>
<evidence type="ECO:0000256" key="1">
    <source>
        <dbReference type="ARBA" id="ARBA00022676"/>
    </source>
</evidence>
<comment type="caution">
    <text evidence="3">The sequence shown here is derived from an EMBL/GenBank/DDBJ whole genome shotgun (WGS) entry which is preliminary data.</text>
</comment>